<evidence type="ECO:0000259" key="1">
    <source>
        <dbReference type="PROSITE" id="PS51186"/>
    </source>
</evidence>
<name>A0A814N7Y5_9BILA</name>
<sequence>MSSIEKTNIISVDSDNRKESSNSLVYRLAKIDDCHSLSNLINSAYRGQLSYQGWTNEDALISIPRTNPNQLFNMINTNKYIFLLFFSEIDQILTGCINLQHKEESKTAEIGMFAVRPDLQGRGYGKKILSIAENNAINNWNVEYIQLYSIIQRPELIAYYTRRGYIDTGQRLPFTIQLSKLDPSMRDDLEISLMRKSVKKD</sequence>
<dbReference type="Proteomes" id="UP000663823">
    <property type="component" value="Unassembled WGS sequence"/>
</dbReference>
<dbReference type="InterPro" id="IPR016181">
    <property type="entry name" value="Acyl_CoA_acyltransferase"/>
</dbReference>
<reference evidence="2" key="1">
    <citation type="submission" date="2021-02" db="EMBL/GenBank/DDBJ databases">
        <authorList>
            <person name="Nowell W R."/>
        </authorList>
    </citation>
    <scope>NUCLEOTIDE SEQUENCE</scope>
</reference>
<dbReference type="InterPro" id="IPR000182">
    <property type="entry name" value="GNAT_dom"/>
</dbReference>
<evidence type="ECO:0000313" key="2">
    <source>
        <dbReference type="EMBL" id="CAF1086825.1"/>
    </source>
</evidence>
<dbReference type="GO" id="GO:0016747">
    <property type="term" value="F:acyltransferase activity, transferring groups other than amino-acyl groups"/>
    <property type="evidence" value="ECO:0007669"/>
    <property type="project" value="InterPro"/>
</dbReference>
<dbReference type="CDD" id="cd04301">
    <property type="entry name" value="NAT_SF"/>
    <property type="match status" value="1"/>
</dbReference>
<evidence type="ECO:0000313" key="3">
    <source>
        <dbReference type="EMBL" id="CAF4012889.1"/>
    </source>
</evidence>
<feature type="domain" description="N-acetyltransferase" evidence="1">
    <location>
        <begin position="24"/>
        <end position="190"/>
    </location>
</feature>
<proteinExistence type="predicted"/>
<protein>
    <recommendedName>
        <fullName evidence="1">N-acetyltransferase domain-containing protein</fullName>
    </recommendedName>
</protein>
<comment type="caution">
    <text evidence="2">The sequence shown here is derived from an EMBL/GenBank/DDBJ whole genome shotgun (WGS) entry which is preliminary data.</text>
</comment>
<dbReference type="SUPFAM" id="SSF55729">
    <property type="entry name" value="Acyl-CoA N-acyltransferases (Nat)"/>
    <property type="match status" value="1"/>
</dbReference>
<evidence type="ECO:0000313" key="4">
    <source>
        <dbReference type="EMBL" id="CAF4060609.1"/>
    </source>
</evidence>
<dbReference type="Pfam" id="PF00583">
    <property type="entry name" value="Acetyltransf_1"/>
    <property type="match status" value="1"/>
</dbReference>
<dbReference type="EMBL" id="CAJNOU010000780">
    <property type="protein sequence ID" value="CAF1086825.1"/>
    <property type="molecule type" value="Genomic_DNA"/>
</dbReference>
<organism evidence="2 5">
    <name type="scientific">Rotaria sordida</name>
    <dbReference type="NCBI Taxonomy" id="392033"/>
    <lineage>
        <taxon>Eukaryota</taxon>
        <taxon>Metazoa</taxon>
        <taxon>Spiralia</taxon>
        <taxon>Gnathifera</taxon>
        <taxon>Rotifera</taxon>
        <taxon>Eurotatoria</taxon>
        <taxon>Bdelloidea</taxon>
        <taxon>Philodinida</taxon>
        <taxon>Philodinidae</taxon>
        <taxon>Rotaria</taxon>
    </lineage>
</organism>
<evidence type="ECO:0000313" key="5">
    <source>
        <dbReference type="Proteomes" id="UP000663889"/>
    </source>
</evidence>
<dbReference type="EMBL" id="CAJOAX010007580">
    <property type="protein sequence ID" value="CAF4012889.1"/>
    <property type="molecule type" value="Genomic_DNA"/>
</dbReference>
<dbReference type="AlphaFoldDB" id="A0A814N7Y5"/>
<gene>
    <name evidence="4" type="ORF">FNK824_LOCUS29238</name>
    <name evidence="3" type="ORF">OTI717_LOCUS29654</name>
    <name evidence="2" type="ORF">SEV965_LOCUS15150</name>
</gene>
<dbReference type="Proteomes" id="UP000663889">
    <property type="component" value="Unassembled WGS sequence"/>
</dbReference>
<dbReference type="EMBL" id="CAJOBE010008413">
    <property type="protein sequence ID" value="CAF4060609.1"/>
    <property type="molecule type" value="Genomic_DNA"/>
</dbReference>
<dbReference type="Proteomes" id="UP000663874">
    <property type="component" value="Unassembled WGS sequence"/>
</dbReference>
<dbReference type="PROSITE" id="PS51186">
    <property type="entry name" value="GNAT"/>
    <property type="match status" value="1"/>
</dbReference>
<accession>A0A814N7Y5</accession>
<dbReference type="Gene3D" id="3.40.630.30">
    <property type="match status" value="1"/>
</dbReference>